<comment type="similarity">
    <text evidence="1 7">Belongs to the peptidase S8 family.</text>
</comment>
<dbReference type="InterPro" id="IPR037045">
    <property type="entry name" value="S8pro/Inhibitor_I9_sf"/>
</dbReference>
<dbReference type="InterPro" id="IPR034197">
    <property type="entry name" value="Peptidases_S8_3"/>
</dbReference>
<evidence type="ECO:0000256" key="3">
    <source>
        <dbReference type="ARBA" id="ARBA00022729"/>
    </source>
</evidence>
<sequence>MGSLPKGDYSPANHHNSIIQKVVTDRSYGRAFNGFAAWLTDHEREKLTNMSEVLSIFPSRTLVLHTTRSWDFLGFPENITDDFSVGSDMIIGVIDSGIWEKSESFRDKGFGPVPKKWKGACKGGPRFTCNRKIIGARFYTGANASDNIGHGAHTASTAAGNRVKGASYRHIAEGTARGGLPASRIAVYKACGDDDCADADILAAFDDAIADGVDVISASIGFQYPIHQISHDTVVIGSFHATARGILTVNSAGNSGTDPRAISSIAPWLLSVGASTTDRLIAEKLVLGDGRIFTGQVLNPLGLTPIPKFSLAYGNAKNSSCDERQIKRCERPCLDRNYVKGKIVVCDMLPHDITQLVQNEAAGLIEENYRDDDVNYYLLPTVALEPADLDQVRAYANTTRPRATITIGGLKDPLAPVVADFSSRGPNTYFPDVMKPDVVAPGVDILAAWPPSIPPSEFDKPGSVKYNLESGTSMACPHAAGAIAYIKSLHPDWSPAALKSALMTTARPLNASLHPEREFAYGSGNIDPVKASDPGLVYDISEHDYINHLCGTHGGETCSKISGASCQCGERKTSAPELNYPAMTAKINASTISNVSFIRTLTNVGHHPTSTYKAEVFLGSEKLKITVAPDALSFKSLNEKRSFRVSITGEYPQNEKILSSSLVWSDGSHTVRSPIILYRGQ</sequence>
<evidence type="ECO:0000259" key="9">
    <source>
        <dbReference type="Pfam" id="PF05922"/>
    </source>
</evidence>
<dbReference type="GO" id="GO:0006508">
    <property type="term" value="P:proteolysis"/>
    <property type="evidence" value="ECO:0007669"/>
    <property type="project" value="UniProtKB-KW"/>
</dbReference>
<dbReference type="Pfam" id="PF17766">
    <property type="entry name" value="fn3_6"/>
    <property type="match status" value="1"/>
</dbReference>
<feature type="active site" description="Charge relay system" evidence="6 7">
    <location>
        <position position="473"/>
    </location>
</feature>
<protein>
    <submittedName>
        <fullName evidence="11">Uncharacterized protein</fullName>
    </submittedName>
</protein>
<dbReference type="Proteomes" id="UP000594263">
    <property type="component" value="Unplaced"/>
</dbReference>
<dbReference type="InterPro" id="IPR015500">
    <property type="entry name" value="Peptidase_S8_subtilisin-rel"/>
</dbReference>
<dbReference type="OMA" id="YNVCTDL"/>
<dbReference type="SUPFAM" id="SSF52743">
    <property type="entry name" value="Subtilisin-like"/>
    <property type="match status" value="1"/>
</dbReference>
<reference evidence="11" key="1">
    <citation type="submission" date="2021-01" db="UniProtKB">
        <authorList>
            <consortium name="EnsemblPlants"/>
        </authorList>
    </citation>
    <scope>IDENTIFICATION</scope>
</reference>
<feature type="domain" description="Subtilisin-like protease fibronectin type-III" evidence="10">
    <location>
        <begin position="577"/>
        <end position="676"/>
    </location>
</feature>
<feature type="domain" description="Peptidase S8/S53" evidence="8">
    <location>
        <begin position="86"/>
        <end position="522"/>
    </location>
</feature>
<evidence type="ECO:0000256" key="6">
    <source>
        <dbReference type="PIRSR" id="PIRSR615500-1"/>
    </source>
</evidence>
<dbReference type="EnsemblPlants" id="Kaladp0070s0118.1.v1.1">
    <property type="protein sequence ID" value="Kaladp0070s0118.1.v1.1"/>
    <property type="gene ID" value="Kaladp0070s0118.v1.1"/>
</dbReference>
<dbReference type="Pfam" id="PF05922">
    <property type="entry name" value="Inhibitor_I9"/>
    <property type="match status" value="1"/>
</dbReference>
<dbReference type="InterPro" id="IPR023828">
    <property type="entry name" value="Peptidase_S8_Ser-AS"/>
</dbReference>
<name>A0A7N0UK87_KALFE</name>
<keyword evidence="2 7" id="KW-0645">Protease</keyword>
<dbReference type="Pfam" id="PF00082">
    <property type="entry name" value="Peptidase_S8"/>
    <property type="match status" value="1"/>
</dbReference>
<dbReference type="PRINTS" id="PR00723">
    <property type="entry name" value="SUBTILISIN"/>
</dbReference>
<dbReference type="GO" id="GO:0004252">
    <property type="term" value="F:serine-type endopeptidase activity"/>
    <property type="evidence" value="ECO:0007669"/>
    <property type="project" value="UniProtKB-UniRule"/>
</dbReference>
<dbReference type="Gene3D" id="3.30.70.80">
    <property type="entry name" value="Peptidase S8 propeptide/proteinase inhibitor I9"/>
    <property type="match status" value="1"/>
</dbReference>
<evidence type="ECO:0000256" key="5">
    <source>
        <dbReference type="ARBA" id="ARBA00022825"/>
    </source>
</evidence>
<proteinExistence type="inferred from homology"/>
<dbReference type="InterPro" id="IPR041469">
    <property type="entry name" value="Subtilisin-like_FN3"/>
</dbReference>
<dbReference type="InterPro" id="IPR045051">
    <property type="entry name" value="SBT"/>
</dbReference>
<feature type="active site" description="Charge relay system" evidence="6 7">
    <location>
        <position position="150"/>
    </location>
</feature>
<evidence type="ECO:0000256" key="2">
    <source>
        <dbReference type="ARBA" id="ARBA00022670"/>
    </source>
</evidence>
<evidence type="ECO:0000256" key="7">
    <source>
        <dbReference type="PROSITE-ProRule" id="PRU01240"/>
    </source>
</evidence>
<dbReference type="AlphaFoldDB" id="A0A7N0UK87"/>
<keyword evidence="4 7" id="KW-0378">Hydrolase</keyword>
<evidence type="ECO:0000256" key="4">
    <source>
        <dbReference type="ARBA" id="ARBA00022801"/>
    </source>
</evidence>
<dbReference type="InterPro" id="IPR036852">
    <property type="entry name" value="Peptidase_S8/S53_dom_sf"/>
</dbReference>
<accession>A0A7N0UK87</accession>
<dbReference type="CDD" id="cd04852">
    <property type="entry name" value="Peptidases_S8_3"/>
    <property type="match status" value="1"/>
</dbReference>
<dbReference type="Gene3D" id="3.50.30.30">
    <property type="match status" value="1"/>
</dbReference>
<dbReference type="Gramene" id="Kaladp0070s0118.1.v1.1">
    <property type="protein sequence ID" value="Kaladp0070s0118.1.v1.1"/>
    <property type="gene ID" value="Kaladp0070s0118.v1.1"/>
</dbReference>
<organism evidence="11 12">
    <name type="scientific">Kalanchoe fedtschenkoi</name>
    <name type="common">Lavender scallops</name>
    <name type="synonym">South American air plant</name>
    <dbReference type="NCBI Taxonomy" id="63787"/>
    <lineage>
        <taxon>Eukaryota</taxon>
        <taxon>Viridiplantae</taxon>
        <taxon>Streptophyta</taxon>
        <taxon>Embryophyta</taxon>
        <taxon>Tracheophyta</taxon>
        <taxon>Spermatophyta</taxon>
        <taxon>Magnoliopsida</taxon>
        <taxon>eudicotyledons</taxon>
        <taxon>Gunneridae</taxon>
        <taxon>Pentapetalae</taxon>
        <taxon>Saxifragales</taxon>
        <taxon>Crassulaceae</taxon>
        <taxon>Kalanchoe</taxon>
    </lineage>
</organism>
<dbReference type="InterPro" id="IPR000209">
    <property type="entry name" value="Peptidase_S8/S53_dom"/>
</dbReference>
<evidence type="ECO:0000256" key="1">
    <source>
        <dbReference type="ARBA" id="ARBA00011073"/>
    </source>
</evidence>
<feature type="active site" description="Charge relay system" evidence="6 7">
    <location>
        <position position="95"/>
    </location>
</feature>
<dbReference type="Gene3D" id="2.60.40.2310">
    <property type="match status" value="1"/>
</dbReference>
<keyword evidence="5 7" id="KW-0720">Serine protease</keyword>
<keyword evidence="3" id="KW-0732">Signal</keyword>
<evidence type="ECO:0000259" key="10">
    <source>
        <dbReference type="Pfam" id="PF17766"/>
    </source>
</evidence>
<dbReference type="CDD" id="cd02120">
    <property type="entry name" value="PA_subtilisin_like"/>
    <property type="match status" value="1"/>
</dbReference>
<evidence type="ECO:0000259" key="8">
    <source>
        <dbReference type="Pfam" id="PF00082"/>
    </source>
</evidence>
<dbReference type="PROSITE" id="PS00138">
    <property type="entry name" value="SUBTILASE_SER"/>
    <property type="match status" value="1"/>
</dbReference>
<dbReference type="Gene3D" id="3.40.50.200">
    <property type="entry name" value="Peptidase S8/S53 domain"/>
    <property type="match status" value="1"/>
</dbReference>
<dbReference type="InterPro" id="IPR010259">
    <property type="entry name" value="S8pro/Inhibitor_I9"/>
</dbReference>
<dbReference type="PROSITE" id="PS51892">
    <property type="entry name" value="SUBTILASE"/>
    <property type="match status" value="1"/>
</dbReference>
<dbReference type="PANTHER" id="PTHR10795">
    <property type="entry name" value="PROPROTEIN CONVERTASE SUBTILISIN/KEXIN"/>
    <property type="match status" value="1"/>
</dbReference>
<evidence type="ECO:0000313" key="12">
    <source>
        <dbReference type="Proteomes" id="UP000594263"/>
    </source>
</evidence>
<evidence type="ECO:0000313" key="11">
    <source>
        <dbReference type="EnsemblPlants" id="Kaladp0070s0118.1.v1.1"/>
    </source>
</evidence>
<feature type="domain" description="Inhibitor I9" evidence="9">
    <location>
        <begin position="25"/>
        <end position="65"/>
    </location>
</feature>
<keyword evidence="12" id="KW-1185">Reference proteome</keyword>